<dbReference type="PANTHER" id="PTHR30136:SF7">
    <property type="entry name" value="HTH-TYPE TRANSCRIPTIONAL REGULATOR KDGR-RELATED"/>
    <property type="match status" value="1"/>
</dbReference>
<organism evidence="7 8">
    <name type="scientific">Agrobacterium fabrum</name>
    <dbReference type="NCBI Taxonomy" id="1176649"/>
    <lineage>
        <taxon>Bacteria</taxon>
        <taxon>Pseudomonadati</taxon>
        <taxon>Pseudomonadota</taxon>
        <taxon>Alphaproteobacteria</taxon>
        <taxon>Hyphomicrobiales</taxon>
        <taxon>Rhizobiaceae</taxon>
        <taxon>Rhizobium/Agrobacterium group</taxon>
        <taxon>Agrobacterium</taxon>
        <taxon>Agrobacterium tumefaciens complex</taxon>
    </lineage>
</organism>
<dbReference type="SUPFAM" id="SSF46785">
    <property type="entry name" value="Winged helix' DNA-binding domain"/>
    <property type="match status" value="1"/>
</dbReference>
<feature type="domain" description="IclR-ED" evidence="6">
    <location>
        <begin position="89"/>
        <end position="270"/>
    </location>
</feature>
<dbReference type="EMBL" id="FNEW01000007">
    <property type="protein sequence ID" value="SDK34927.1"/>
    <property type="molecule type" value="Genomic_DNA"/>
</dbReference>
<evidence type="ECO:0000256" key="1">
    <source>
        <dbReference type="ARBA" id="ARBA00023015"/>
    </source>
</evidence>
<dbReference type="PANTHER" id="PTHR30136">
    <property type="entry name" value="HELIX-TURN-HELIX TRANSCRIPTIONAL REGULATOR, ICLR FAMILY"/>
    <property type="match status" value="1"/>
</dbReference>
<comment type="caution">
    <text evidence="7">The sequence shown here is derived from an EMBL/GenBank/DDBJ whole genome shotgun (WGS) entry which is preliminary data.</text>
</comment>
<gene>
    <name evidence="7" type="ORF">SAMN05428983_4691</name>
</gene>
<feature type="region of interest" description="Disordered" evidence="4">
    <location>
        <begin position="272"/>
        <end position="297"/>
    </location>
</feature>
<evidence type="ECO:0000313" key="8">
    <source>
        <dbReference type="Proteomes" id="UP000198917"/>
    </source>
</evidence>
<keyword evidence="2" id="KW-0238">DNA-binding</keyword>
<reference evidence="7 8" key="1">
    <citation type="submission" date="2016-10" db="EMBL/GenBank/DDBJ databases">
        <authorList>
            <person name="Varghese N."/>
            <person name="Submissions S."/>
        </authorList>
    </citation>
    <scope>NUCLEOTIDE SEQUENCE [LARGE SCALE GENOMIC DNA]</scope>
    <source>
        <strain evidence="7 8">PDC82</strain>
    </source>
</reference>
<dbReference type="Gene3D" id="3.30.450.40">
    <property type="match status" value="1"/>
</dbReference>
<dbReference type="GO" id="GO:0003677">
    <property type="term" value="F:DNA binding"/>
    <property type="evidence" value="ECO:0007669"/>
    <property type="project" value="UniProtKB-KW"/>
</dbReference>
<dbReference type="Gene3D" id="1.10.10.10">
    <property type="entry name" value="Winged helix-like DNA-binding domain superfamily/Winged helix DNA-binding domain"/>
    <property type="match status" value="1"/>
</dbReference>
<protein>
    <submittedName>
        <fullName evidence="7">Transcriptional regulator, IclR family</fullName>
    </submittedName>
</protein>
<feature type="compositionally biased region" description="Basic residues" evidence="4">
    <location>
        <begin position="285"/>
        <end position="297"/>
    </location>
</feature>
<dbReference type="InterPro" id="IPR050707">
    <property type="entry name" value="HTH_MetabolicPath_Reg"/>
</dbReference>
<dbReference type="PROSITE" id="PS51077">
    <property type="entry name" value="HTH_ICLR"/>
    <property type="match status" value="1"/>
</dbReference>
<dbReference type="InterPro" id="IPR029016">
    <property type="entry name" value="GAF-like_dom_sf"/>
</dbReference>
<evidence type="ECO:0000256" key="4">
    <source>
        <dbReference type="SAM" id="MobiDB-lite"/>
    </source>
</evidence>
<dbReference type="Proteomes" id="UP000198917">
    <property type="component" value="Unassembled WGS sequence"/>
</dbReference>
<accession>A0A7Z7BRZ4</accession>
<dbReference type="AlphaFoldDB" id="A0A7Z7BRZ4"/>
<evidence type="ECO:0000259" key="6">
    <source>
        <dbReference type="PROSITE" id="PS51078"/>
    </source>
</evidence>
<dbReference type="InterPro" id="IPR036390">
    <property type="entry name" value="WH_DNA-bd_sf"/>
</dbReference>
<dbReference type="GO" id="GO:0003700">
    <property type="term" value="F:DNA-binding transcription factor activity"/>
    <property type="evidence" value="ECO:0007669"/>
    <property type="project" value="TreeGrafter"/>
</dbReference>
<dbReference type="SUPFAM" id="SSF55781">
    <property type="entry name" value="GAF domain-like"/>
    <property type="match status" value="1"/>
</dbReference>
<dbReference type="SMART" id="SM00346">
    <property type="entry name" value="HTH_ICLR"/>
    <property type="match status" value="1"/>
</dbReference>
<dbReference type="Pfam" id="PF01614">
    <property type="entry name" value="IclR_C"/>
    <property type="match status" value="1"/>
</dbReference>
<evidence type="ECO:0000256" key="2">
    <source>
        <dbReference type="ARBA" id="ARBA00023125"/>
    </source>
</evidence>
<evidence type="ECO:0000256" key="3">
    <source>
        <dbReference type="ARBA" id="ARBA00023163"/>
    </source>
</evidence>
<keyword evidence="3" id="KW-0804">Transcription</keyword>
<feature type="region of interest" description="Disordered" evidence="4">
    <location>
        <begin position="1"/>
        <end position="26"/>
    </location>
</feature>
<dbReference type="PROSITE" id="PS51078">
    <property type="entry name" value="ICLR_ED"/>
    <property type="match status" value="1"/>
</dbReference>
<feature type="compositionally biased region" description="Polar residues" evidence="4">
    <location>
        <begin position="274"/>
        <end position="284"/>
    </location>
</feature>
<name>A0A7Z7BRZ4_9HYPH</name>
<dbReference type="Pfam" id="PF09339">
    <property type="entry name" value="HTH_IclR"/>
    <property type="match status" value="1"/>
</dbReference>
<dbReference type="InterPro" id="IPR005471">
    <property type="entry name" value="Tscrpt_reg_IclR_N"/>
</dbReference>
<sequence length="297" mass="32041">MTVKAASSKKIPDAPPEDEEGKQPLYSAPALEKGLDILELLSKEENGLSRKDIADRLGRSVGEIFRMIECLARRSYLVQTDESFLLGMKLFELSHSFPPVSRLISEALPRMKTLSTTIDQSCHLTVLSGNHQLVVAQVDAPEGVGFNVKVGAKLDILKSASGRVLLAFQGSRALSEILSLIDPTMKQAEQQAFIKLLQKVQKQGFAFMKSNQFAGVQAICFPILDLRGHAIAALTVPYVARLDDQTRPPTDVAQAALAAVAAELTGVLGGKASPVSQPAGQNRLSGKRPRQSKSKVT</sequence>
<dbReference type="InterPro" id="IPR014757">
    <property type="entry name" value="Tscrpt_reg_IclR_C"/>
</dbReference>
<feature type="domain" description="HTH iclR-type" evidence="5">
    <location>
        <begin position="28"/>
        <end position="88"/>
    </location>
</feature>
<proteinExistence type="predicted"/>
<evidence type="ECO:0000259" key="5">
    <source>
        <dbReference type="PROSITE" id="PS51077"/>
    </source>
</evidence>
<dbReference type="GO" id="GO:0045892">
    <property type="term" value="P:negative regulation of DNA-templated transcription"/>
    <property type="evidence" value="ECO:0007669"/>
    <property type="project" value="TreeGrafter"/>
</dbReference>
<keyword evidence="1" id="KW-0805">Transcription regulation</keyword>
<dbReference type="InterPro" id="IPR036388">
    <property type="entry name" value="WH-like_DNA-bd_sf"/>
</dbReference>
<evidence type="ECO:0000313" key="7">
    <source>
        <dbReference type="EMBL" id="SDK34927.1"/>
    </source>
</evidence>